<organism evidence="3 4">
    <name type="scientific">Pelomonas lactea</name>
    <dbReference type="NCBI Taxonomy" id="3299030"/>
    <lineage>
        <taxon>Bacteria</taxon>
        <taxon>Pseudomonadati</taxon>
        <taxon>Pseudomonadota</taxon>
        <taxon>Betaproteobacteria</taxon>
        <taxon>Burkholderiales</taxon>
        <taxon>Sphaerotilaceae</taxon>
        <taxon>Roseateles</taxon>
    </lineage>
</organism>
<gene>
    <name evidence="3" type="ORF">ACG04Q_10760</name>
</gene>
<evidence type="ECO:0000259" key="1">
    <source>
        <dbReference type="Pfam" id="PF03033"/>
    </source>
</evidence>
<dbReference type="PANTHER" id="PTHR48050:SF13">
    <property type="entry name" value="STEROL 3-BETA-GLUCOSYLTRANSFERASE UGT80A2"/>
    <property type="match status" value="1"/>
</dbReference>
<accession>A0ABW7GJB4</accession>
<dbReference type="Pfam" id="PF06722">
    <property type="entry name" value="EryCIII-like_C"/>
    <property type="match status" value="1"/>
</dbReference>
<proteinExistence type="predicted"/>
<reference evidence="3 4" key="1">
    <citation type="submission" date="2024-08" db="EMBL/GenBank/DDBJ databases">
        <authorList>
            <person name="Lu H."/>
        </authorList>
    </citation>
    <scope>NUCLEOTIDE SEQUENCE [LARGE SCALE GENOMIC DNA]</scope>
    <source>
        <strain evidence="3 4">DXS20W</strain>
    </source>
</reference>
<dbReference type="RefSeq" id="WP_394510923.1">
    <property type="nucleotide sequence ID" value="NZ_JBIGHX010000003.1"/>
</dbReference>
<evidence type="ECO:0000313" key="3">
    <source>
        <dbReference type="EMBL" id="MFG6462051.1"/>
    </source>
</evidence>
<dbReference type="InterPro" id="IPR010610">
    <property type="entry name" value="EryCIII-like_C"/>
</dbReference>
<evidence type="ECO:0000259" key="2">
    <source>
        <dbReference type="Pfam" id="PF06722"/>
    </source>
</evidence>
<feature type="domain" description="Erythromycin biosynthesis protein CIII-like C-terminal" evidence="2">
    <location>
        <begin position="305"/>
        <end position="385"/>
    </location>
</feature>
<dbReference type="InterPro" id="IPR004276">
    <property type="entry name" value="GlycoTrans_28_N"/>
</dbReference>
<dbReference type="Proteomes" id="UP001606302">
    <property type="component" value="Unassembled WGS sequence"/>
</dbReference>
<comment type="caution">
    <text evidence="3">The sequence shown here is derived from an EMBL/GenBank/DDBJ whole genome shotgun (WGS) entry which is preliminary data.</text>
</comment>
<name>A0ABW7GJB4_9BURK</name>
<dbReference type="CDD" id="cd03784">
    <property type="entry name" value="GT1_Gtf-like"/>
    <property type="match status" value="1"/>
</dbReference>
<dbReference type="Pfam" id="PF03033">
    <property type="entry name" value="Glyco_transf_28"/>
    <property type="match status" value="1"/>
</dbReference>
<dbReference type="Gene3D" id="3.40.50.2000">
    <property type="entry name" value="Glycogen Phosphorylase B"/>
    <property type="match status" value="2"/>
</dbReference>
<feature type="domain" description="Glycosyltransferase family 28 N-terminal" evidence="1">
    <location>
        <begin position="7"/>
        <end position="78"/>
    </location>
</feature>
<dbReference type="InterPro" id="IPR050426">
    <property type="entry name" value="Glycosyltransferase_28"/>
</dbReference>
<sequence length="434" mass="46621">MESFNRVVICAAGSGGDVLPFVEIGAALSRRGLQVTMLGPDRYRAHADSRGLDFESMGAEDVFEDVFDGEEVWDPKKGTAAAWRYYTAAMRSGHELIAHRWSPGRTLLVSSSFALAARLAEERDGFANATVHLSPSVIFSAVSPPRWPAASIPAEWPLWLKKGTLSVVERLALDPVIAPGVNKVRARLGLKPVSQVFSRWIHSPRRVVYAFPTWFAPAAADWPQQGVHGGFPLQQQRGVALPRTVSDFLAMRPDKPTILITAGTAVANVSGWMSRCILGALAAGAKVIAVGPAATAQSCDADVLWLRFAPFETLLRRVSLVVHHGGIGTMAEALRSGVHQLAVPSAHDQFDNAHRLAREGLGEMGSAAWSAGEFATAISRALTDIQNEMRRLRCRRMMEEQDRGADTVAALVLGPEAPASAHEGATSLVTSLAG</sequence>
<dbReference type="SUPFAM" id="SSF53756">
    <property type="entry name" value="UDP-Glycosyltransferase/glycogen phosphorylase"/>
    <property type="match status" value="1"/>
</dbReference>
<evidence type="ECO:0000313" key="4">
    <source>
        <dbReference type="Proteomes" id="UP001606302"/>
    </source>
</evidence>
<keyword evidence="4" id="KW-1185">Reference proteome</keyword>
<protein>
    <submittedName>
        <fullName evidence="3">Glycosyltransferase</fullName>
    </submittedName>
</protein>
<dbReference type="EMBL" id="JBIGHX010000003">
    <property type="protein sequence ID" value="MFG6462051.1"/>
    <property type="molecule type" value="Genomic_DNA"/>
</dbReference>
<dbReference type="PANTHER" id="PTHR48050">
    <property type="entry name" value="STEROL 3-BETA-GLUCOSYLTRANSFERASE"/>
    <property type="match status" value="1"/>
</dbReference>
<dbReference type="InterPro" id="IPR002213">
    <property type="entry name" value="UDP_glucos_trans"/>
</dbReference>